<feature type="binding site" evidence="7">
    <location>
        <position position="69"/>
    </location>
    <ligand>
        <name>substrate</name>
    </ligand>
</feature>
<feature type="binding site" evidence="7">
    <location>
        <position position="39"/>
    </location>
    <ligand>
        <name>Mg(2+)</name>
        <dbReference type="ChEBI" id="CHEBI:18420"/>
    </ligand>
</feature>
<evidence type="ECO:0000256" key="3">
    <source>
        <dbReference type="ARBA" id="ARBA00022741"/>
    </source>
</evidence>
<keyword evidence="6 7" id="KW-0546">Nucleotide metabolism</keyword>
<evidence type="ECO:0000313" key="10">
    <source>
        <dbReference type="Proteomes" id="UP001486626"/>
    </source>
</evidence>
<comment type="catalytic activity">
    <reaction evidence="7">
        <text>XTP + H2O = XMP + diphosphate + H(+)</text>
        <dbReference type="Rhea" id="RHEA:28610"/>
        <dbReference type="ChEBI" id="CHEBI:15377"/>
        <dbReference type="ChEBI" id="CHEBI:15378"/>
        <dbReference type="ChEBI" id="CHEBI:33019"/>
        <dbReference type="ChEBI" id="CHEBI:57464"/>
        <dbReference type="ChEBI" id="CHEBI:61314"/>
        <dbReference type="EC" id="3.6.1.66"/>
    </reaction>
</comment>
<evidence type="ECO:0000313" key="9">
    <source>
        <dbReference type="EMBL" id="MEL4891081.1"/>
    </source>
</evidence>
<dbReference type="PANTHER" id="PTHR11067:SF9">
    <property type="entry name" value="INOSINE TRIPHOSPHATE PYROPHOSPHATASE"/>
    <property type="match status" value="1"/>
</dbReference>
<keyword evidence="3 7" id="KW-0547">Nucleotide-binding</keyword>
<proteinExistence type="inferred from homology"/>
<dbReference type="PANTHER" id="PTHR11067">
    <property type="entry name" value="INOSINE TRIPHOSPHATE PYROPHOSPHATASE/HAM1 PROTEIN"/>
    <property type="match status" value="1"/>
</dbReference>
<keyword evidence="10" id="KW-1185">Reference proteome</keyword>
<dbReference type="InterPro" id="IPR020922">
    <property type="entry name" value="dITP/XTP_pyrophosphatase"/>
</dbReference>
<dbReference type="EMBL" id="JAQJCQ010000004">
    <property type="protein sequence ID" value="MEL4891081.1"/>
    <property type="molecule type" value="Genomic_DNA"/>
</dbReference>
<keyword evidence="5 7" id="KW-0460">Magnesium</keyword>
<dbReference type="InterPro" id="IPR002637">
    <property type="entry name" value="RdgB/HAM1"/>
</dbReference>
<feature type="binding site" evidence="7">
    <location>
        <position position="176"/>
    </location>
    <ligand>
        <name>substrate</name>
    </ligand>
</feature>
<evidence type="ECO:0000256" key="6">
    <source>
        <dbReference type="ARBA" id="ARBA00023080"/>
    </source>
</evidence>
<evidence type="ECO:0000256" key="8">
    <source>
        <dbReference type="RuleBase" id="RU003781"/>
    </source>
</evidence>
<feature type="binding site" evidence="7">
    <location>
        <begin position="153"/>
        <end position="156"/>
    </location>
    <ligand>
        <name>substrate</name>
    </ligand>
</feature>
<reference evidence="9 10" key="1">
    <citation type="journal article" date="2024" name="FEMS Microbiol. Lett.">
        <title>Xanthomonas protegens sp. nov., a novel rice seed-associated bacterium, provides in vivo protection against X. oryzae pv. oryzae, the bacterial leaf blight pathogen.</title>
        <authorList>
            <person name="Rana R."/>
            <person name="Sharma A."/>
            <person name="Madhavan V.N."/>
            <person name="Korpole S."/>
            <person name="Sonti R.V."/>
            <person name="Patel H.K."/>
            <person name="Patil P.B."/>
        </authorList>
    </citation>
    <scope>NUCLEOTIDE SEQUENCE [LARGE SCALE GENOMIC DNA]</scope>
    <source>
        <strain evidence="9 10">PPL118</strain>
    </source>
</reference>
<sequence length="203" mass="21710">MKLVLASSNAGKLEELHALLDDVGVELIAQSTLGVSDADETGLTFVENALLKARHAARVTGLPALADDSGICVDALHGAPGLYSARYAGEHGNAQANIDKLLDALRDVPDAQRGAHFYCVLVLLRHAEDPQPLLVEGRWRGRIAHARAGTGGHGYDPVFRDPDHGQTAAEMPLALKNRISHRALALQQLKQRLADHLAAHPAE</sequence>
<evidence type="ECO:0000256" key="2">
    <source>
        <dbReference type="ARBA" id="ARBA00022723"/>
    </source>
</evidence>
<dbReference type="InterPro" id="IPR029001">
    <property type="entry name" value="ITPase-like_fam"/>
</dbReference>
<comment type="catalytic activity">
    <reaction evidence="7">
        <text>dITP + H2O = dIMP + diphosphate + H(+)</text>
        <dbReference type="Rhea" id="RHEA:28342"/>
        <dbReference type="ChEBI" id="CHEBI:15377"/>
        <dbReference type="ChEBI" id="CHEBI:15378"/>
        <dbReference type="ChEBI" id="CHEBI:33019"/>
        <dbReference type="ChEBI" id="CHEBI:61194"/>
        <dbReference type="ChEBI" id="CHEBI:61382"/>
        <dbReference type="EC" id="3.6.1.66"/>
    </reaction>
</comment>
<keyword evidence="2 7" id="KW-0479">Metal-binding</keyword>
<protein>
    <recommendedName>
        <fullName evidence="7">dITP/XTP pyrophosphatase</fullName>
        <ecNumber evidence="7">3.6.1.66</ecNumber>
    </recommendedName>
    <alternativeName>
        <fullName evidence="7">Non-canonical purine NTP pyrophosphatase</fullName>
    </alternativeName>
    <alternativeName>
        <fullName evidence="7">Non-standard purine NTP pyrophosphatase</fullName>
    </alternativeName>
    <alternativeName>
        <fullName evidence="7">Nucleoside-triphosphate diphosphatase</fullName>
    </alternativeName>
    <alternativeName>
        <fullName evidence="7">Nucleoside-triphosphate pyrophosphatase</fullName>
        <shortName evidence="7">NTPase</shortName>
    </alternativeName>
</protein>
<dbReference type="NCBIfam" id="TIGR00042">
    <property type="entry name" value="RdgB/HAM1 family non-canonical purine NTP pyrophosphatase"/>
    <property type="match status" value="1"/>
</dbReference>
<dbReference type="Gene3D" id="3.90.950.10">
    <property type="match status" value="1"/>
</dbReference>
<feature type="active site" description="Proton acceptor" evidence="7">
    <location>
        <position position="68"/>
    </location>
</feature>
<dbReference type="EC" id="3.6.1.66" evidence="7"/>
<dbReference type="Pfam" id="PF01725">
    <property type="entry name" value="Ham1p_like"/>
    <property type="match status" value="1"/>
</dbReference>
<evidence type="ECO:0000256" key="7">
    <source>
        <dbReference type="HAMAP-Rule" id="MF_01405"/>
    </source>
</evidence>
<evidence type="ECO:0000256" key="5">
    <source>
        <dbReference type="ARBA" id="ARBA00022842"/>
    </source>
</evidence>
<comment type="caution">
    <text evidence="9">The sequence shown here is derived from an EMBL/GenBank/DDBJ whole genome shotgun (WGS) entry which is preliminary data.</text>
</comment>
<comment type="function">
    <text evidence="7">Pyrophosphatase that catalyzes the hydrolysis of nucleoside triphosphates to their monophosphate derivatives, with a high preference for the non-canonical purine nucleotides XTP (xanthosine triphosphate), dITP (deoxyinosine triphosphate) and ITP. Seems to function as a house-cleaning enzyme that removes non-canonical purine nucleotides from the nucleotide pool, thus preventing their incorporation into DNA/RNA and avoiding chromosomal lesions.</text>
</comment>
<comment type="cofactor">
    <cofactor evidence="7">
        <name>Mg(2+)</name>
        <dbReference type="ChEBI" id="CHEBI:18420"/>
    </cofactor>
    <text evidence="7">Binds 1 Mg(2+) ion per subunit.</text>
</comment>
<dbReference type="HAMAP" id="MF_01405">
    <property type="entry name" value="Non_canon_purine_NTPase"/>
    <property type="match status" value="1"/>
</dbReference>
<dbReference type="RefSeq" id="WP_342072843.1">
    <property type="nucleotide sequence ID" value="NZ_JAQJCQ010000004.1"/>
</dbReference>
<feature type="binding site" evidence="7">
    <location>
        <begin position="181"/>
        <end position="182"/>
    </location>
    <ligand>
        <name>substrate</name>
    </ligand>
</feature>
<evidence type="ECO:0000256" key="4">
    <source>
        <dbReference type="ARBA" id="ARBA00022801"/>
    </source>
</evidence>
<accession>A0ABU9LAH6</accession>
<name>A0ABU9LAH6_9XANT</name>
<feature type="binding site" evidence="7">
    <location>
        <begin position="7"/>
        <end position="12"/>
    </location>
    <ligand>
        <name>substrate</name>
    </ligand>
</feature>
<comment type="similarity">
    <text evidence="1 7 8">Belongs to the HAM1 NTPase family.</text>
</comment>
<dbReference type="SUPFAM" id="SSF52972">
    <property type="entry name" value="ITPase-like"/>
    <property type="match status" value="1"/>
</dbReference>
<keyword evidence="4 7" id="KW-0378">Hydrolase</keyword>
<dbReference type="Proteomes" id="UP001486626">
    <property type="component" value="Unassembled WGS sequence"/>
</dbReference>
<organism evidence="9 10">
    <name type="scientific">Xanthomonas protegens</name>
    <dbReference type="NCBI Taxonomy" id="3380705"/>
    <lineage>
        <taxon>Bacteria</taxon>
        <taxon>Pseudomonadati</taxon>
        <taxon>Pseudomonadota</taxon>
        <taxon>Gammaproteobacteria</taxon>
        <taxon>Lysobacterales</taxon>
        <taxon>Lysobacteraceae</taxon>
        <taxon>Xanthomonas</taxon>
    </lineage>
</organism>
<feature type="binding site" evidence="7">
    <location>
        <position position="68"/>
    </location>
    <ligand>
        <name>Mg(2+)</name>
        <dbReference type="ChEBI" id="CHEBI:18420"/>
    </ligand>
</feature>
<comment type="subunit">
    <text evidence="7">Homodimer.</text>
</comment>
<gene>
    <name evidence="9" type="primary">rdgB</name>
    <name evidence="9" type="ORF">PIQ37_06565</name>
</gene>
<dbReference type="CDD" id="cd00515">
    <property type="entry name" value="HAM1"/>
    <property type="match status" value="1"/>
</dbReference>
<comment type="catalytic activity">
    <reaction evidence="7">
        <text>ITP + H2O = IMP + diphosphate + H(+)</text>
        <dbReference type="Rhea" id="RHEA:29399"/>
        <dbReference type="ChEBI" id="CHEBI:15377"/>
        <dbReference type="ChEBI" id="CHEBI:15378"/>
        <dbReference type="ChEBI" id="CHEBI:33019"/>
        <dbReference type="ChEBI" id="CHEBI:58053"/>
        <dbReference type="ChEBI" id="CHEBI:61402"/>
        <dbReference type="EC" id="3.6.1.66"/>
    </reaction>
</comment>
<evidence type="ECO:0000256" key="1">
    <source>
        <dbReference type="ARBA" id="ARBA00008023"/>
    </source>
</evidence>